<accession>A0ABT4VUM5</accession>
<feature type="chain" id="PRO_5046232849" evidence="4">
    <location>
        <begin position="26"/>
        <end position="333"/>
    </location>
</feature>
<gene>
    <name evidence="6" type="ORF">OOZ53_23875</name>
</gene>
<feature type="domain" description="SsuA/THI5-like" evidence="5">
    <location>
        <begin position="52"/>
        <end position="248"/>
    </location>
</feature>
<dbReference type="Proteomes" id="UP001148313">
    <property type="component" value="Unassembled WGS sequence"/>
</dbReference>
<dbReference type="Pfam" id="PF09084">
    <property type="entry name" value="NMT1"/>
    <property type="match status" value="1"/>
</dbReference>
<comment type="similarity">
    <text evidence="2">Belongs to the bacterial solute-binding protein SsuA/TauA family.</text>
</comment>
<protein>
    <submittedName>
        <fullName evidence="6">ABC transporter substrate-binding protein</fullName>
    </submittedName>
</protein>
<name>A0ABT4VUM5_9HYPH</name>
<dbReference type="PANTHER" id="PTHR30024:SF47">
    <property type="entry name" value="TAURINE-BINDING PERIPLASMIC PROTEIN"/>
    <property type="match status" value="1"/>
</dbReference>
<organism evidence="6 7">
    <name type="scientific">Hoeflea poritis</name>
    <dbReference type="NCBI Taxonomy" id="2993659"/>
    <lineage>
        <taxon>Bacteria</taxon>
        <taxon>Pseudomonadati</taxon>
        <taxon>Pseudomonadota</taxon>
        <taxon>Alphaproteobacteria</taxon>
        <taxon>Hyphomicrobiales</taxon>
        <taxon>Rhizobiaceae</taxon>
        <taxon>Hoeflea</taxon>
    </lineage>
</organism>
<evidence type="ECO:0000256" key="1">
    <source>
        <dbReference type="ARBA" id="ARBA00004418"/>
    </source>
</evidence>
<dbReference type="RefSeq" id="WP_271092281.1">
    <property type="nucleotide sequence ID" value="NZ_JAPJZH010000022.1"/>
</dbReference>
<dbReference type="Gene3D" id="3.40.190.10">
    <property type="entry name" value="Periplasmic binding protein-like II"/>
    <property type="match status" value="2"/>
</dbReference>
<evidence type="ECO:0000256" key="4">
    <source>
        <dbReference type="SAM" id="SignalP"/>
    </source>
</evidence>
<evidence type="ECO:0000313" key="7">
    <source>
        <dbReference type="Proteomes" id="UP001148313"/>
    </source>
</evidence>
<dbReference type="SUPFAM" id="SSF53850">
    <property type="entry name" value="Periplasmic binding protein-like II"/>
    <property type="match status" value="1"/>
</dbReference>
<evidence type="ECO:0000259" key="5">
    <source>
        <dbReference type="Pfam" id="PF09084"/>
    </source>
</evidence>
<evidence type="ECO:0000256" key="2">
    <source>
        <dbReference type="ARBA" id="ARBA00010742"/>
    </source>
</evidence>
<keyword evidence="7" id="KW-1185">Reference proteome</keyword>
<sequence length="333" mass="34664">MIARRIVQALCGTLAATLLAGASLASELPDTPEPGPVRMGLEPWLGYGQWHIADKQDLFKAAGLDDVVLVNFSTDAAIDTALAAGELDAANVATHKAMAFVAAGLDVRIVALLDVSTMGDAIIAAPPIALVTDLDGKRIAYEPGSTGDILLQYALTRNGLSIDDVTPVPLEAAEAGKALVEGKVPVAITYEPYLSLARNGDDTIETVFTAGAEPGLISDVLVVREDFAAARPGAVVALLKSWQASLDFYEADLARGRAIIAEAVGADPKALKTAFDGVVFYSLGQNRKVLTGSFLTDIIPNVEDAAVGAGLLDGPVDMRRAVDGSFVKKALEP</sequence>
<dbReference type="EMBL" id="JAPJZH010000022">
    <property type="protein sequence ID" value="MDA4848418.1"/>
    <property type="molecule type" value="Genomic_DNA"/>
</dbReference>
<dbReference type="InterPro" id="IPR015168">
    <property type="entry name" value="SsuA/THI5"/>
</dbReference>
<evidence type="ECO:0000256" key="3">
    <source>
        <dbReference type="ARBA" id="ARBA00022729"/>
    </source>
</evidence>
<comment type="subcellular location">
    <subcellularLocation>
        <location evidence="1">Periplasm</location>
    </subcellularLocation>
</comment>
<reference evidence="6" key="1">
    <citation type="submission" date="2022-11" db="EMBL/GenBank/DDBJ databases">
        <title>Hoeflea poritis sp. nov., isolated from scleractinian coral Porites lutea.</title>
        <authorList>
            <person name="Zhang G."/>
            <person name="Wei Q."/>
            <person name="Cai L."/>
        </authorList>
    </citation>
    <scope>NUCLEOTIDE SEQUENCE</scope>
    <source>
        <strain evidence="6">E7-10</strain>
    </source>
</reference>
<evidence type="ECO:0000313" key="6">
    <source>
        <dbReference type="EMBL" id="MDA4848418.1"/>
    </source>
</evidence>
<feature type="signal peptide" evidence="4">
    <location>
        <begin position="1"/>
        <end position="25"/>
    </location>
</feature>
<proteinExistence type="inferred from homology"/>
<keyword evidence="3 4" id="KW-0732">Signal</keyword>
<dbReference type="PANTHER" id="PTHR30024">
    <property type="entry name" value="ALIPHATIC SULFONATES-BINDING PROTEIN-RELATED"/>
    <property type="match status" value="1"/>
</dbReference>
<comment type="caution">
    <text evidence="6">The sequence shown here is derived from an EMBL/GenBank/DDBJ whole genome shotgun (WGS) entry which is preliminary data.</text>
</comment>